<evidence type="ECO:0000313" key="3">
    <source>
        <dbReference type="EMBL" id="GGM77767.1"/>
    </source>
</evidence>
<organism evidence="3 4">
    <name type="scientific">Dactylosporangium sucinum</name>
    <dbReference type="NCBI Taxonomy" id="1424081"/>
    <lineage>
        <taxon>Bacteria</taxon>
        <taxon>Bacillati</taxon>
        <taxon>Actinomycetota</taxon>
        <taxon>Actinomycetes</taxon>
        <taxon>Micromonosporales</taxon>
        <taxon>Micromonosporaceae</taxon>
        <taxon>Dactylosporangium</taxon>
    </lineage>
</organism>
<dbReference type="RefSeq" id="WP_190256579.1">
    <property type="nucleotide sequence ID" value="NZ_BMPI01000075.1"/>
</dbReference>
<feature type="compositionally biased region" description="Basic and acidic residues" evidence="1">
    <location>
        <begin position="32"/>
        <end position="42"/>
    </location>
</feature>
<dbReference type="EMBL" id="BMPI01000076">
    <property type="protein sequence ID" value="GGM77767.1"/>
    <property type="molecule type" value="Genomic_DNA"/>
</dbReference>
<name>A0A917UCH8_9ACTN</name>
<dbReference type="AlphaFoldDB" id="A0A917UCH8"/>
<dbReference type="EMBL" id="BMPI01000075">
    <property type="protein sequence ID" value="GGM77466.1"/>
    <property type="molecule type" value="Genomic_DNA"/>
</dbReference>
<reference evidence="3" key="1">
    <citation type="journal article" date="2014" name="Int. J. Syst. Evol. Microbiol.">
        <title>Complete genome sequence of Corynebacterium casei LMG S-19264T (=DSM 44701T), isolated from a smear-ripened cheese.</title>
        <authorList>
            <consortium name="US DOE Joint Genome Institute (JGI-PGF)"/>
            <person name="Walter F."/>
            <person name="Albersmeier A."/>
            <person name="Kalinowski J."/>
            <person name="Ruckert C."/>
        </authorList>
    </citation>
    <scope>NUCLEOTIDE SEQUENCE</scope>
    <source>
        <strain evidence="3">JCM 19831</strain>
    </source>
</reference>
<evidence type="ECO:0000256" key="1">
    <source>
        <dbReference type="SAM" id="MobiDB-lite"/>
    </source>
</evidence>
<feature type="region of interest" description="Disordered" evidence="1">
    <location>
        <begin position="24"/>
        <end position="48"/>
    </location>
</feature>
<accession>A0A917UCH8</accession>
<sequence>MRIVRRHDMALRAFGTVRRALTRAPRQPAAEVRLERHKDDLPPRLNVG</sequence>
<keyword evidence="4" id="KW-1185">Reference proteome</keyword>
<reference evidence="3" key="2">
    <citation type="submission" date="2020-09" db="EMBL/GenBank/DDBJ databases">
        <authorList>
            <person name="Sun Q."/>
            <person name="Ohkuma M."/>
        </authorList>
    </citation>
    <scope>NUCLEOTIDE SEQUENCE</scope>
    <source>
        <strain evidence="3">JCM 19831</strain>
    </source>
</reference>
<comment type="caution">
    <text evidence="3">The sequence shown here is derived from an EMBL/GenBank/DDBJ whole genome shotgun (WGS) entry which is preliminary data.</text>
</comment>
<protein>
    <submittedName>
        <fullName evidence="3">Uncharacterized protein</fullName>
    </submittedName>
</protein>
<evidence type="ECO:0000313" key="2">
    <source>
        <dbReference type="EMBL" id="GGM77466.1"/>
    </source>
</evidence>
<evidence type="ECO:0000313" key="4">
    <source>
        <dbReference type="Proteomes" id="UP000642070"/>
    </source>
</evidence>
<dbReference type="Proteomes" id="UP000642070">
    <property type="component" value="Unassembled WGS sequence"/>
</dbReference>
<proteinExistence type="predicted"/>
<gene>
    <name evidence="2" type="ORF">GCM10007977_093650</name>
    <name evidence="3" type="ORF">GCM10007977_094040</name>
</gene>